<dbReference type="GO" id="GO:0043682">
    <property type="term" value="F:P-type divalent copper transporter activity"/>
    <property type="evidence" value="ECO:0007669"/>
    <property type="project" value="TreeGrafter"/>
</dbReference>
<evidence type="ECO:0000256" key="9">
    <source>
        <dbReference type="ARBA" id="ARBA00022840"/>
    </source>
</evidence>
<evidence type="ECO:0000256" key="4">
    <source>
        <dbReference type="ARBA" id="ARBA00022475"/>
    </source>
</evidence>
<dbReference type="SFLD" id="SFLDF00027">
    <property type="entry name" value="p-type_atpase"/>
    <property type="match status" value="1"/>
</dbReference>
<comment type="similarity">
    <text evidence="2 15">Belongs to the cation transport ATPase (P-type) (TC 3.A.3) family. Type IB subfamily.</text>
</comment>
<dbReference type="SUPFAM" id="SSF81653">
    <property type="entry name" value="Calcium ATPase, transduction domain A"/>
    <property type="match status" value="1"/>
</dbReference>
<feature type="transmembrane region" description="Helical" evidence="15">
    <location>
        <begin position="462"/>
        <end position="485"/>
    </location>
</feature>
<dbReference type="Pfam" id="PF00122">
    <property type="entry name" value="E1-E2_ATPase"/>
    <property type="match status" value="1"/>
</dbReference>
<evidence type="ECO:0000256" key="1">
    <source>
        <dbReference type="ARBA" id="ARBA00004651"/>
    </source>
</evidence>
<dbReference type="GO" id="GO:0055070">
    <property type="term" value="P:copper ion homeostasis"/>
    <property type="evidence" value="ECO:0007669"/>
    <property type="project" value="TreeGrafter"/>
</dbReference>
<evidence type="ECO:0000259" key="16">
    <source>
        <dbReference type="PROSITE" id="PS50846"/>
    </source>
</evidence>
<dbReference type="PROSITE" id="PS01229">
    <property type="entry name" value="COF_2"/>
    <property type="match status" value="1"/>
</dbReference>
<dbReference type="InterPro" id="IPR027256">
    <property type="entry name" value="P-typ_ATPase_IB"/>
</dbReference>
<evidence type="ECO:0000313" key="17">
    <source>
        <dbReference type="EMBL" id="MQY51643.1"/>
    </source>
</evidence>
<evidence type="ECO:0000256" key="12">
    <source>
        <dbReference type="ARBA" id="ARBA00022989"/>
    </source>
</evidence>
<evidence type="ECO:0000256" key="3">
    <source>
        <dbReference type="ARBA" id="ARBA00022448"/>
    </source>
</evidence>
<keyword evidence="12 15" id="KW-1133">Transmembrane helix</keyword>
<dbReference type="InterPro" id="IPR023298">
    <property type="entry name" value="ATPase_P-typ_TM_dom_sf"/>
</dbReference>
<dbReference type="CDD" id="cd02079">
    <property type="entry name" value="P-type_ATPase_HM"/>
    <property type="match status" value="1"/>
</dbReference>
<proteinExistence type="inferred from homology"/>
<keyword evidence="6 15" id="KW-0812">Transmembrane</keyword>
<keyword evidence="4 15" id="KW-1003">Cell membrane</keyword>
<dbReference type="Proteomes" id="UP000480275">
    <property type="component" value="Unassembled WGS sequence"/>
</dbReference>
<keyword evidence="11" id="KW-1278">Translocase</keyword>
<keyword evidence="9 15" id="KW-0067">ATP-binding</keyword>
<dbReference type="GO" id="GO:0005507">
    <property type="term" value="F:copper ion binding"/>
    <property type="evidence" value="ECO:0007669"/>
    <property type="project" value="TreeGrafter"/>
</dbReference>
<feature type="transmembrane region" description="Helical" evidence="15">
    <location>
        <begin position="250"/>
        <end position="272"/>
    </location>
</feature>
<feature type="transmembrane region" description="Helical" evidence="15">
    <location>
        <begin position="278"/>
        <end position="296"/>
    </location>
</feature>
<protein>
    <submittedName>
        <fullName evidence="17">Heavy metal translocating P-type ATPase</fullName>
    </submittedName>
</protein>
<reference evidence="17 18" key="1">
    <citation type="submission" date="2019-10" db="EMBL/GenBank/DDBJ databases">
        <title>Whole-genome sequence of the purple nonsulfur photosynthetic bacterium Rhodocyclus tenuis.</title>
        <authorList>
            <person name="Kyndt J.A."/>
            <person name="Meyer T.E."/>
        </authorList>
    </citation>
    <scope>NUCLEOTIDE SEQUENCE [LARGE SCALE GENOMIC DNA]</scope>
    <source>
        <strain evidence="17 18">DSM 110</strain>
    </source>
</reference>
<evidence type="ECO:0000313" key="18">
    <source>
        <dbReference type="Proteomes" id="UP000480275"/>
    </source>
</evidence>
<evidence type="ECO:0000256" key="7">
    <source>
        <dbReference type="ARBA" id="ARBA00022723"/>
    </source>
</evidence>
<keyword evidence="14 15" id="KW-0472">Membrane</keyword>
<dbReference type="SUPFAM" id="SSF55008">
    <property type="entry name" value="HMA, heavy metal-associated domain"/>
    <property type="match status" value="1"/>
</dbReference>
<evidence type="ECO:0000256" key="14">
    <source>
        <dbReference type="ARBA" id="ARBA00023136"/>
    </source>
</evidence>
<feature type="transmembrane region" description="Helical" evidence="15">
    <location>
        <begin position="181"/>
        <end position="205"/>
    </location>
</feature>
<evidence type="ECO:0000256" key="6">
    <source>
        <dbReference type="ARBA" id="ARBA00022692"/>
    </source>
</evidence>
<comment type="subcellular location">
    <subcellularLocation>
        <location evidence="1">Cell membrane</location>
        <topology evidence="1">Multi-pass membrane protein</topology>
    </subcellularLocation>
</comment>
<dbReference type="GO" id="GO:0005524">
    <property type="term" value="F:ATP binding"/>
    <property type="evidence" value="ECO:0007669"/>
    <property type="project" value="UniProtKB-UniRule"/>
</dbReference>
<evidence type="ECO:0000256" key="13">
    <source>
        <dbReference type="ARBA" id="ARBA00023065"/>
    </source>
</evidence>
<comment type="caution">
    <text evidence="17">The sequence shown here is derived from an EMBL/GenBank/DDBJ whole genome shotgun (WGS) entry which is preliminary data.</text>
</comment>
<organism evidence="17 18">
    <name type="scientific">Rhodocyclus tenuis</name>
    <name type="common">Rhodospirillum tenue</name>
    <dbReference type="NCBI Taxonomy" id="1066"/>
    <lineage>
        <taxon>Bacteria</taxon>
        <taxon>Pseudomonadati</taxon>
        <taxon>Pseudomonadota</taxon>
        <taxon>Betaproteobacteria</taxon>
        <taxon>Rhodocyclales</taxon>
        <taxon>Rhodocyclaceae</taxon>
        <taxon>Rhodocyclus</taxon>
    </lineage>
</organism>
<feature type="transmembrane region" description="Helical" evidence="15">
    <location>
        <begin position="817"/>
        <end position="833"/>
    </location>
</feature>
<keyword evidence="8 15" id="KW-0547">Nucleotide-binding</keyword>
<dbReference type="PANTHER" id="PTHR43520:SF5">
    <property type="entry name" value="CATION-TRANSPORTING P-TYPE ATPASE-RELATED"/>
    <property type="match status" value="1"/>
</dbReference>
<dbReference type="NCBIfam" id="TIGR01494">
    <property type="entry name" value="ATPase_P-type"/>
    <property type="match status" value="2"/>
</dbReference>
<feature type="transmembrane region" description="Helical" evidence="15">
    <location>
        <begin position="434"/>
        <end position="456"/>
    </location>
</feature>
<dbReference type="InterPro" id="IPR001757">
    <property type="entry name" value="P_typ_ATPase"/>
</dbReference>
<evidence type="ECO:0000256" key="5">
    <source>
        <dbReference type="ARBA" id="ARBA00022553"/>
    </source>
</evidence>
<dbReference type="SUPFAM" id="SSF56784">
    <property type="entry name" value="HAD-like"/>
    <property type="match status" value="1"/>
</dbReference>
<keyword evidence="13" id="KW-0406">Ion transport</keyword>
<keyword evidence="10" id="KW-0460">Magnesium</keyword>
<dbReference type="Pfam" id="PF00702">
    <property type="entry name" value="Hydrolase"/>
    <property type="match status" value="1"/>
</dbReference>
<dbReference type="PROSITE" id="PS50846">
    <property type="entry name" value="HMA_2"/>
    <property type="match status" value="1"/>
</dbReference>
<sequence length="865" mass="90884">MTPQACYHCGLPVPPQTDFAVDIDGEPRTMCCAGCQAVAQAIVGNGLADYYRNRDALPQSPASGGREALPSALADLGLFDHADFQKSFVRALGPDEREASLLLEGITCSACIWLNEQHLARQPGVLAAEINYATRRARVRWDERRIHLSEILAAVAAIGYRAYPYDPARSETLAREERRAALWRVFVAGFGMMQVMMYAVPVYFAGEGDMSPEIEQLMRWASLVLTLPVVFYSAAPFFRGAWRDLRLGRAGMDTPVAIGVGAAFAASVWATLTASGQVYFDSVTMFVFFLLGGRFLEMSARQKAVGVAEALARLLPSFAERLSGFPGGRDSERVLVGDLVAGDAVLVRAGETIPADGRVLDGVSSVNESLLTGESTPAHKSPGSALMGGAQNVDSPLVMCVEAVGEATRLSAIVRLMERAAAEKPRLVELADRVASRFIGVVLLLAVATAIAWTIIDSDRALWVTVSMLVVTCPCALSLATPLALTAASGALARDGLLVTRAHAIETLAQATHFVFDKTGTLTFGRMRVREVEPMGRLDASTALAWAAALERDSEHPLGAALRDAAKVAGAAAEKVVGTGATEGAPPPAGEGAAPRRAAGVPEFFDVRNTPGSGIEAQTTTGAIRLGRPEFVAQLHGLALPESVAASRPTANESAVSDASDDASSARVDTLIALGDAQGWLALFRIGDALRPEAAALVAALRAAGKRVTLATGDAWPAARTVAAAVGIDDVQAAMSPSDKRDFVRALQARGEVVAMLGDGVNDAPVLAQAQVSVAMGEGAPLARAQADVLLLAASLDPLRRGVVLAGRTWRVIRQNLAWAVLYNALALPLAMAGLISPWLAGIGMSASSLLVALNSLRLQTPSPR</sequence>
<dbReference type="GO" id="GO:0005886">
    <property type="term" value="C:plasma membrane"/>
    <property type="evidence" value="ECO:0007669"/>
    <property type="project" value="UniProtKB-SubCell"/>
</dbReference>
<dbReference type="PROSITE" id="PS00154">
    <property type="entry name" value="ATPASE_E1_E2"/>
    <property type="match status" value="1"/>
</dbReference>
<dbReference type="Pfam" id="PF12156">
    <property type="entry name" value="ATPase-cat_bd"/>
    <property type="match status" value="1"/>
</dbReference>
<dbReference type="InterPro" id="IPR008250">
    <property type="entry name" value="ATPase_P-typ_transduc_dom_A_sf"/>
</dbReference>
<dbReference type="NCBIfam" id="TIGR01525">
    <property type="entry name" value="ATPase-IB_hvy"/>
    <property type="match status" value="1"/>
</dbReference>
<dbReference type="Pfam" id="PF00403">
    <property type="entry name" value="HMA"/>
    <property type="match status" value="1"/>
</dbReference>
<name>A0A6L5JW96_RHOTE</name>
<evidence type="ECO:0000256" key="15">
    <source>
        <dbReference type="RuleBase" id="RU362081"/>
    </source>
</evidence>
<dbReference type="CDD" id="cd00371">
    <property type="entry name" value="HMA"/>
    <property type="match status" value="1"/>
</dbReference>
<keyword evidence="5" id="KW-0597">Phosphoprotein</keyword>
<dbReference type="PANTHER" id="PTHR43520">
    <property type="entry name" value="ATP7, ISOFORM B"/>
    <property type="match status" value="1"/>
</dbReference>
<evidence type="ECO:0000256" key="8">
    <source>
        <dbReference type="ARBA" id="ARBA00022741"/>
    </source>
</evidence>
<keyword evidence="7 15" id="KW-0479">Metal-binding</keyword>
<accession>A0A6L5JW96</accession>
<dbReference type="Gene3D" id="3.40.1110.10">
    <property type="entry name" value="Calcium-transporting ATPase, cytoplasmic domain N"/>
    <property type="match status" value="1"/>
</dbReference>
<dbReference type="SUPFAM" id="SSF81660">
    <property type="entry name" value="Metal cation-transporting ATPase, ATP-binding domain N"/>
    <property type="match status" value="1"/>
</dbReference>
<dbReference type="AlphaFoldDB" id="A0A6L5JW96"/>
<feature type="domain" description="HMA" evidence="16">
    <location>
        <begin position="97"/>
        <end position="163"/>
    </location>
</feature>
<evidence type="ECO:0000256" key="11">
    <source>
        <dbReference type="ARBA" id="ARBA00022967"/>
    </source>
</evidence>
<dbReference type="InterPro" id="IPR023299">
    <property type="entry name" value="ATPase_P-typ_cyto_dom_N"/>
</dbReference>
<dbReference type="Gene3D" id="3.40.50.1000">
    <property type="entry name" value="HAD superfamily/HAD-like"/>
    <property type="match status" value="1"/>
</dbReference>
<dbReference type="SUPFAM" id="SSF81665">
    <property type="entry name" value="Calcium ATPase, transmembrane domain M"/>
    <property type="match status" value="1"/>
</dbReference>
<keyword evidence="3" id="KW-0813">Transport</keyword>
<gene>
    <name evidence="17" type="ORF">GHK24_07645</name>
</gene>
<dbReference type="Gene3D" id="2.70.150.10">
    <property type="entry name" value="Calcium-transporting ATPase, cytoplasmic transduction domain A"/>
    <property type="match status" value="1"/>
</dbReference>
<dbReference type="PRINTS" id="PR00119">
    <property type="entry name" value="CATATPASE"/>
</dbReference>
<dbReference type="InterPro" id="IPR044492">
    <property type="entry name" value="P_typ_ATPase_HD_dom"/>
</dbReference>
<evidence type="ECO:0000256" key="10">
    <source>
        <dbReference type="ARBA" id="ARBA00022842"/>
    </source>
</evidence>
<dbReference type="InterPro" id="IPR059000">
    <property type="entry name" value="ATPase_P-type_domA"/>
</dbReference>
<dbReference type="InterPro" id="IPR018303">
    <property type="entry name" value="ATPase_P-typ_P_site"/>
</dbReference>
<dbReference type="InterPro" id="IPR023214">
    <property type="entry name" value="HAD_sf"/>
</dbReference>
<dbReference type="SFLD" id="SFLDG00002">
    <property type="entry name" value="C1.7:_P-type_atpase_like"/>
    <property type="match status" value="1"/>
</dbReference>
<dbReference type="InterPro" id="IPR036412">
    <property type="entry name" value="HAD-like_sf"/>
</dbReference>
<feature type="transmembrane region" description="Helical" evidence="15">
    <location>
        <begin position="217"/>
        <end position="238"/>
    </location>
</feature>
<dbReference type="InterPro" id="IPR021993">
    <property type="entry name" value="ATPase-cat-bd"/>
</dbReference>
<dbReference type="EMBL" id="WIXJ01000004">
    <property type="protein sequence ID" value="MQY51643.1"/>
    <property type="molecule type" value="Genomic_DNA"/>
</dbReference>
<dbReference type="Gene3D" id="3.30.70.100">
    <property type="match status" value="1"/>
</dbReference>
<dbReference type="InterPro" id="IPR006121">
    <property type="entry name" value="HMA_dom"/>
</dbReference>
<dbReference type="GO" id="GO:0016887">
    <property type="term" value="F:ATP hydrolysis activity"/>
    <property type="evidence" value="ECO:0007669"/>
    <property type="project" value="InterPro"/>
</dbReference>
<evidence type="ECO:0000256" key="2">
    <source>
        <dbReference type="ARBA" id="ARBA00006024"/>
    </source>
</evidence>
<dbReference type="InterPro" id="IPR036163">
    <property type="entry name" value="HMA_dom_sf"/>
</dbReference>
<dbReference type="SFLD" id="SFLDS00003">
    <property type="entry name" value="Haloacid_Dehalogenase"/>
    <property type="match status" value="1"/>
</dbReference>